<reference evidence="1" key="2">
    <citation type="submission" date="2018-08" db="UniProtKB">
        <authorList>
            <consortium name="EnsemblPlants"/>
        </authorList>
    </citation>
    <scope>IDENTIFICATION</scope>
    <source>
        <strain evidence="1">Yugu1</strain>
    </source>
</reference>
<dbReference type="EnsemblPlants" id="KQK88901">
    <property type="protein sequence ID" value="KQK88901"/>
    <property type="gene ID" value="SETIT_040611mg"/>
</dbReference>
<dbReference type="AlphaFoldDB" id="K4ANW3"/>
<organism evidence="1 2">
    <name type="scientific">Setaria italica</name>
    <name type="common">Foxtail millet</name>
    <name type="synonym">Panicum italicum</name>
    <dbReference type="NCBI Taxonomy" id="4555"/>
    <lineage>
        <taxon>Eukaryota</taxon>
        <taxon>Viridiplantae</taxon>
        <taxon>Streptophyta</taxon>
        <taxon>Embryophyta</taxon>
        <taxon>Tracheophyta</taxon>
        <taxon>Spermatophyta</taxon>
        <taxon>Magnoliopsida</taxon>
        <taxon>Liliopsida</taxon>
        <taxon>Poales</taxon>
        <taxon>Poaceae</taxon>
        <taxon>PACMAD clade</taxon>
        <taxon>Panicoideae</taxon>
        <taxon>Panicodae</taxon>
        <taxon>Paniceae</taxon>
        <taxon>Cenchrinae</taxon>
        <taxon>Setaria</taxon>
    </lineage>
</organism>
<dbReference type="Proteomes" id="UP000004995">
    <property type="component" value="Unassembled WGS sequence"/>
</dbReference>
<dbReference type="HOGENOM" id="CLU_2927060_0_0_1"/>
<name>K4ANW3_SETIT</name>
<proteinExistence type="predicted"/>
<evidence type="ECO:0000313" key="2">
    <source>
        <dbReference type="Proteomes" id="UP000004995"/>
    </source>
</evidence>
<reference evidence="2" key="1">
    <citation type="journal article" date="2012" name="Nat. Biotechnol.">
        <title>Reference genome sequence of the model plant Setaria.</title>
        <authorList>
            <person name="Bennetzen J.L."/>
            <person name="Schmutz J."/>
            <person name="Wang H."/>
            <person name="Percifield R."/>
            <person name="Hawkins J."/>
            <person name="Pontaroli A.C."/>
            <person name="Estep M."/>
            <person name="Feng L."/>
            <person name="Vaughn J.N."/>
            <person name="Grimwood J."/>
            <person name="Jenkins J."/>
            <person name="Barry K."/>
            <person name="Lindquist E."/>
            <person name="Hellsten U."/>
            <person name="Deshpande S."/>
            <person name="Wang X."/>
            <person name="Wu X."/>
            <person name="Mitros T."/>
            <person name="Triplett J."/>
            <person name="Yang X."/>
            <person name="Ye C.Y."/>
            <person name="Mauro-Herrera M."/>
            <person name="Wang L."/>
            <person name="Li P."/>
            <person name="Sharma M."/>
            <person name="Sharma R."/>
            <person name="Ronald P.C."/>
            <person name="Panaud O."/>
            <person name="Kellogg E.A."/>
            <person name="Brutnell T.P."/>
            <person name="Doust A.N."/>
            <person name="Tuskan G.A."/>
            <person name="Rokhsar D."/>
            <person name="Devos K.M."/>
        </authorList>
    </citation>
    <scope>NUCLEOTIDE SEQUENCE [LARGE SCALE GENOMIC DNA]</scope>
    <source>
        <strain evidence="2">cv. Yugu1</strain>
    </source>
</reference>
<accession>K4ANW3</accession>
<protein>
    <submittedName>
        <fullName evidence="1">Uncharacterized protein</fullName>
    </submittedName>
</protein>
<evidence type="ECO:0000313" key="1">
    <source>
        <dbReference type="EnsemblPlants" id="KQK88901"/>
    </source>
</evidence>
<keyword evidence="2" id="KW-1185">Reference proteome</keyword>
<dbReference type="Gramene" id="KQK88901">
    <property type="protein sequence ID" value="KQK88901"/>
    <property type="gene ID" value="SETIT_040611mg"/>
</dbReference>
<sequence>MPSLDDDLAEEKHEWACAVALLTASKWPTAPLSFAAAAALLRWRLDTTNAHLLHCIKILSS</sequence>
<dbReference type="InParanoid" id="K4ANW3"/>
<dbReference type="EMBL" id="AGNK02005584">
    <property type="status" value="NOT_ANNOTATED_CDS"/>
    <property type="molecule type" value="Genomic_DNA"/>
</dbReference>